<dbReference type="InterPro" id="IPR052895">
    <property type="entry name" value="HetReg/Transcr_Mod"/>
</dbReference>
<dbReference type="RefSeq" id="XP_033687739.1">
    <property type="nucleotide sequence ID" value="XM_033835221.1"/>
</dbReference>
<dbReference type="OrthoDB" id="3790621at2759"/>
<reference evidence="2" key="1">
    <citation type="journal article" date="2020" name="Stud. Mycol.">
        <title>101 Dothideomycetes genomes: a test case for predicting lifestyles and emergence of pathogens.</title>
        <authorList>
            <person name="Haridas S."/>
            <person name="Albert R."/>
            <person name="Binder M."/>
            <person name="Bloem J."/>
            <person name="Labutti K."/>
            <person name="Salamov A."/>
            <person name="Andreopoulos B."/>
            <person name="Baker S."/>
            <person name="Barry K."/>
            <person name="Bills G."/>
            <person name="Bluhm B."/>
            <person name="Cannon C."/>
            <person name="Castanera R."/>
            <person name="Culley D."/>
            <person name="Daum C."/>
            <person name="Ezra D."/>
            <person name="Gonzalez J."/>
            <person name="Henrissat B."/>
            <person name="Kuo A."/>
            <person name="Liang C."/>
            <person name="Lipzen A."/>
            <person name="Lutzoni F."/>
            <person name="Magnuson J."/>
            <person name="Mondo S."/>
            <person name="Nolan M."/>
            <person name="Ohm R."/>
            <person name="Pangilinan J."/>
            <person name="Park H.-J."/>
            <person name="Ramirez L."/>
            <person name="Alfaro M."/>
            <person name="Sun H."/>
            <person name="Tritt A."/>
            <person name="Yoshinaga Y."/>
            <person name="Zwiers L.-H."/>
            <person name="Turgeon B."/>
            <person name="Goodwin S."/>
            <person name="Spatafora J."/>
            <person name="Crous P."/>
            <person name="Grigoriev I."/>
        </authorList>
    </citation>
    <scope>NUCLEOTIDE SEQUENCE</scope>
    <source>
        <strain evidence="2">CBS 122368</strain>
    </source>
</reference>
<accession>A0A6A6IQA6</accession>
<dbReference type="InterPro" id="IPR010730">
    <property type="entry name" value="HET"/>
</dbReference>
<evidence type="ECO:0000313" key="3">
    <source>
        <dbReference type="Proteomes" id="UP000800094"/>
    </source>
</evidence>
<sequence>MQVDVEDRPDPLWSVLEEAWDPNNVSRGFTKPFSDFYRLFEILSDKANQNVRISRAQEKSFWMLWHWWTSYRSSCKVLKGPPSTDYIRHSAEGVSYELRVDSPHVDSLHFNRLLNLFEQEFGGPGFVQYGAHLMTMRQEAAKYSACQHVSLHCYRSGVRRPNNQLRKLELRDYEARLDLSPSTHTILRDGKVMLGENALPGLHPCCPIGATLQACNWLPESDGLPYYLWDRVQQKVISREQLDRRPAYTAISHTWGRWQKQDEDPVEIRGLEYWKVPQNTVFEVRKLPEILAEVPTSTRYVWFDLVCIPQDGSPKANEEIARQAAIFNNAEHAIIWLNRVYTWKGLEKAVEYMCMVFLHADPLDYLSTDNEATGLFEEYRFEGGIKREDVTTDGWFSSLWTLQEICLRPDMWLCNAKWEIFSVADHTVPIAMDTIVALNQECTSILDGRVRLLPIEESAVGPLLNESLDQVAPNEMFGKLIAFGLYPRGYLELGELLNRTGMLYLHFMRRDLILLLGSHRFCKGLRAEAIMSVVGSVTWKDTHGADSNDLVLGQYPLGFVQEAYSSIGANFFGSISISSNSLSSLEHNSHLEPQGSLMPFEAKIPGTEEKLVVDWIFLDEVPSPAVATWQILQTGSVQIPHASIFCSSSARYTSADSGEIVCNVWLTHESPDVEKPRFPNFGRSRRYRTVELRSWLRDYFPFSDNYAVELCRLNAGSGSRGILLKEIYKGSRTMLKIGNYISSTYSPLTKDRVSTGKLDWVVL</sequence>
<dbReference type="Pfam" id="PF06985">
    <property type="entry name" value="HET"/>
    <property type="match status" value="1"/>
</dbReference>
<proteinExistence type="predicted"/>
<gene>
    <name evidence="2" type="ORF">BU26DRAFT_600990</name>
</gene>
<feature type="domain" description="Heterokaryon incompatibility" evidence="1">
    <location>
        <begin position="248"/>
        <end position="404"/>
    </location>
</feature>
<dbReference type="EMBL" id="ML987191">
    <property type="protein sequence ID" value="KAF2252735.1"/>
    <property type="molecule type" value="Genomic_DNA"/>
</dbReference>
<evidence type="ECO:0000313" key="2">
    <source>
        <dbReference type="EMBL" id="KAF2252735.1"/>
    </source>
</evidence>
<organism evidence="2 3">
    <name type="scientific">Trematosphaeria pertusa</name>
    <dbReference type="NCBI Taxonomy" id="390896"/>
    <lineage>
        <taxon>Eukaryota</taxon>
        <taxon>Fungi</taxon>
        <taxon>Dikarya</taxon>
        <taxon>Ascomycota</taxon>
        <taxon>Pezizomycotina</taxon>
        <taxon>Dothideomycetes</taxon>
        <taxon>Pleosporomycetidae</taxon>
        <taxon>Pleosporales</taxon>
        <taxon>Massarineae</taxon>
        <taxon>Trematosphaeriaceae</taxon>
        <taxon>Trematosphaeria</taxon>
    </lineage>
</organism>
<dbReference type="Proteomes" id="UP000800094">
    <property type="component" value="Unassembled WGS sequence"/>
</dbReference>
<dbReference type="PANTHER" id="PTHR24148:SF64">
    <property type="entry name" value="HETEROKARYON INCOMPATIBILITY DOMAIN-CONTAINING PROTEIN"/>
    <property type="match status" value="1"/>
</dbReference>
<dbReference type="AlphaFoldDB" id="A0A6A6IQA6"/>
<name>A0A6A6IQA6_9PLEO</name>
<protein>
    <recommendedName>
        <fullName evidence="1">Heterokaryon incompatibility domain-containing protein</fullName>
    </recommendedName>
</protein>
<keyword evidence="3" id="KW-1185">Reference proteome</keyword>
<dbReference type="GeneID" id="54588551"/>
<dbReference type="PANTHER" id="PTHR24148">
    <property type="entry name" value="ANKYRIN REPEAT DOMAIN-CONTAINING PROTEIN 39 HOMOLOG-RELATED"/>
    <property type="match status" value="1"/>
</dbReference>
<evidence type="ECO:0000259" key="1">
    <source>
        <dbReference type="Pfam" id="PF06985"/>
    </source>
</evidence>